<feature type="domain" description="BON" evidence="3">
    <location>
        <begin position="155"/>
        <end position="224"/>
    </location>
</feature>
<evidence type="ECO:0000313" key="5">
    <source>
        <dbReference type="EMBL" id="MBB5372305.1"/>
    </source>
</evidence>
<dbReference type="InterPro" id="IPR017080">
    <property type="entry name" value="UCP036990_CBS_BON"/>
</dbReference>
<dbReference type="PANTHER" id="PTHR43080:SF26">
    <property type="entry name" value="REGULATORY PROTEIN"/>
    <property type="match status" value="1"/>
</dbReference>
<dbReference type="InterPro" id="IPR046342">
    <property type="entry name" value="CBS_dom_sf"/>
</dbReference>
<feature type="domain" description="CBS" evidence="4">
    <location>
        <begin position="94"/>
        <end position="150"/>
    </location>
</feature>
<dbReference type="Gene3D" id="3.10.580.10">
    <property type="entry name" value="CBS-domain"/>
    <property type="match status" value="1"/>
</dbReference>
<dbReference type="SMART" id="SM00116">
    <property type="entry name" value="CBS"/>
    <property type="match status" value="2"/>
</dbReference>
<dbReference type="Gene3D" id="3.30.1340.30">
    <property type="match status" value="1"/>
</dbReference>
<keyword evidence="6" id="KW-1185">Reference proteome</keyword>
<reference evidence="5 6" key="1">
    <citation type="submission" date="2020-08" db="EMBL/GenBank/DDBJ databases">
        <title>Genomic Encyclopedia of Type Strains, Phase IV (KMG-IV): sequencing the most valuable type-strain genomes for metagenomic binning, comparative biology and taxonomic classification.</title>
        <authorList>
            <person name="Goeker M."/>
        </authorList>
    </citation>
    <scope>NUCLEOTIDE SEQUENCE [LARGE SCALE GENOMIC DNA]</scope>
    <source>
        <strain evidence="5 6">DSM 27026</strain>
    </source>
</reference>
<dbReference type="InterPro" id="IPR051257">
    <property type="entry name" value="Diverse_CBS-Domain"/>
</dbReference>
<dbReference type="SUPFAM" id="SSF54631">
    <property type="entry name" value="CBS-domain pair"/>
    <property type="match status" value="1"/>
</dbReference>
<dbReference type="CDD" id="cd04586">
    <property type="entry name" value="CBS_pair_BON_assoc"/>
    <property type="match status" value="1"/>
</dbReference>
<accession>A0A840VGH8</accession>
<sequence length="234" mass="25183">MKVSELMSRNTVSVLPSTTVADAARIMLANRVSGLPVLDEKGALVGIVTEGDLMRRAEIGTDGKQAGWLKSLLMPASVASDYVATHARHVSGVMTHSPVFVTPGTPLDEVAQLMLRKHIKRLPVLEDNQLVGVISRADLLRVLARKLIETPVECSDESISAYIKAELEKARWAPKSGLRISVENKVVSLDGTIFSDEERQAVIVIAENAPGVKEVKDNLIFVDPGSGLAFPPGN</sequence>
<dbReference type="PIRSF" id="PIRSF036990">
    <property type="entry name" value="UCP036990_CBS_BON"/>
    <property type="match status" value="1"/>
</dbReference>
<dbReference type="EMBL" id="JACHFJ010000002">
    <property type="protein sequence ID" value="MBB5372305.1"/>
    <property type="molecule type" value="Genomic_DNA"/>
</dbReference>
<evidence type="ECO:0000256" key="1">
    <source>
        <dbReference type="ARBA" id="ARBA00023122"/>
    </source>
</evidence>
<comment type="caution">
    <text evidence="5">The sequence shown here is derived from an EMBL/GenBank/DDBJ whole genome shotgun (WGS) entry which is preliminary data.</text>
</comment>
<evidence type="ECO:0000259" key="4">
    <source>
        <dbReference type="PROSITE" id="PS51371"/>
    </source>
</evidence>
<protein>
    <submittedName>
        <fullName evidence="5">CBS domain-containing protein</fullName>
    </submittedName>
</protein>
<dbReference type="InterPro" id="IPR007055">
    <property type="entry name" value="BON_dom"/>
</dbReference>
<dbReference type="AlphaFoldDB" id="A0A840VGH8"/>
<keyword evidence="1 2" id="KW-0129">CBS domain</keyword>
<gene>
    <name evidence="5" type="ORF">HNP71_000543</name>
</gene>
<dbReference type="Pfam" id="PF00571">
    <property type="entry name" value="CBS"/>
    <property type="match status" value="2"/>
</dbReference>
<dbReference type="Proteomes" id="UP000553706">
    <property type="component" value="Unassembled WGS sequence"/>
</dbReference>
<dbReference type="InterPro" id="IPR014004">
    <property type="entry name" value="Transpt-assoc_nodulatn_dom_bac"/>
</dbReference>
<proteinExistence type="predicted"/>
<evidence type="ECO:0000259" key="3">
    <source>
        <dbReference type="PROSITE" id="PS50914"/>
    </source>
</evidence>
<evidence type="ECO:0000256" key="2">
    <source>
        <dbReference type="PROSITE-ProRule" id="PRU00703"/>
    </source>
</evidence>
<organism evidence="5 6">
    <name type="scientific">Acidocella aromatica</name>
    <dbReference type="NCBI Taxonomy" id="1303579"/>
    <lineage>
        <taxon>Bacteria</taxon>
        <taxon>Pseudomonadati</taxon>
        <taxon>Pseudomonadota</taxon>
        <taxon>Alphaproteobacteria</taxon>
        <taxon>Acetobacterales</taxon>
        <taxon>Acidocellaceae</taxon>
        <taxon>Acidocella</taxon>
    </lineage>
</organism>
<evidence type="ECO:0000313" key="6">
    <source>
        <dbReference type="Proteomes" id="UP000553706"/>
    </source>
</evidence>
<name>A0A840VGH8_9PROT</name>
<dbReference type="Pfam" id="PF04972">
    <property type="entry name" value="BON"/>
    <property type="match status" value="1"/>
</dbReference>
<dbReference type="PANTHER" id="PTHR43080">
    <property type="entry name" value="CBS DOMAIN-CONTAINING PROTEIN CBSX3, MITOCHONDRIAL"/>
    <property type="match status" value="1"/>
</dbReference>
<dbReference type="InterPro" id="IPR000644">
    <property type="entry name" value="CBS_dom"/>
</dbReference>
<dbReference type="RefSeq" id="WP_183265321.1">
    <property type="nucleotide sequence ID" value="NZ_JACHFJ010000002.1"/>
</dbReference>
<dbReference type="PROSITE" id="PS50914">
    <property type="entry name" value="BON"/>
    <property type="match status" value="1"/>
</dbReference>
<feature type="domain" description="CBS" evidence="4">
    <location>
        <begin position="7"/>
        <end position="63"/>
    </location>
</feature>
<dbReference type="PROSITE" id="PS51371">
    <property type="entry name" value="CBS"/>
    <property type="match status" value="2"/>
</dbReference>
<dbReference type="SMART" id="SM00749">
    <property type="entry name" value="BON"/>
    <property type="match status" value="1"/>
</dbReference>